<comment type="caution">
    <text evidence="3">The sequence shown here is derived from an EMBL/GenBank/DDBJ whole genome shotgun (WGS) entry which is preliminary data.</text>
</comment>
<accession>A0A917S6E2</accession>
<proteinExistence type="predicted"/>
<feature type="transmembrane region" description="Helical" evidence="1">
    <location>
        <begin position="151"/>
        <end position="175"/>
    </location>
</feature>
<evidence type="ECO:0000259" key="2">
    <source>
        <dbReference type="Pfam" id="PF13240"/>
    </source>
</evidence>
<protein>
    <recommendedName>
        <fullName evidence="2">Zinc-ribbon domain-containing protein</fullName>
    </recommendedName>
</protein>
<dbReference type="AlphaFoldDB" id="A0A917S6E2"/>
<dbReference type="EMBL" id="BMOK01000011">
    <property type="protein sequence ID" value="GGL59277.1"/>
    <property type="molecule type" value="Genomic_DNA"/>
</dbReference>
<reference evidence="3" key="2">
    <citation type="submission" date="2020-09" db="EMBL/GenBank/DDBJ databases">
        <authorList>
            <person name="Sun Q."/>
            <person name="Ohkuma M."/>
        </authorList>
    </citation>
    <scope>NUCLEOTIDE SEQUENCE</scope>
    <source>
        <strain evidence="3">JCM 15325</strain>
    </source>
</reference>
<dbReference type="Pfam" id="PF13240">
    <property type="entry name" value="Zn_Ribbon_1"/>
    <property type="match status" value="1"/>
</dbReference>
<feature type="transmembrane region" description="Helical" evidence="1">
    <location>
        <begin position="72"/>
        <end position="94"/>
    </location>
</feature>
<keyword evidence="1" id="KW-0812">Transmembrane</keyword>
<feature type="transmembrane region" description="Helical" evidence="1">
    <location>
        <begin position="210"/>
        <end position="229"/>
    </location>
</feature>
<organism evidence="3 4">
    <name type="scientific">Sporolactobacillus putidus</name>
    <dbReference type="NCBI Taxonomy" id="492735"/>
    <lineage>
        <taxon>Bacteria</taxon>
        <taxon>Bacillati</taxon>
        <taxon>Bacillota</taxon>
        <taxon>Bacilli</taxon>
        <taxon>Bacillales</taxon>
        <taxon>Sporolactobacillaceae</taxon>
        <taxon>Sporolactobacillus</taxon>
    </lineage>
</organism>
<dbReference type="RefSeq" id="WP_188803683.1">
    <property type="nucleotide sequence ID" value="NZ_BMOK01000011.1"/>
</dbReference>
<name>A0A917S6E2_9BACL</name>
<evidence type="ECO:0000313" key="4">
    <source>
        <dbReference type="Proteomes" id="UP000654670"/>
    </source>
</evidence>
<evidence type="ECO:0000256" key="1">
    <source>
        <dbReference type="SAM" id="Phobius"/>
    </source>
</evidence>
<keyword evidence="4" id="KW-1185">Reference proteome</keyword>
<keyword evidence="1" id="KW-1133">Transmembrane helix</keyword>
<gene>
    <name evidence="3" type="ORF">GCM10007968_24060</name>
</gene>
<feature type="transmembrane region" description="Helical" evidence="1">
    <location>
        <begin position="181"/>
        <end position="203"/>
    </location>
</feature>
<evidence type="ECO:0000313" key="3">
    <source>
        <dbReference type="EMBL" id="GGL59277.1"/>
    </source>
</evidence>
<sequence length="247" mass="27331">MICKSCGTENEESAKFCTNCGRLLDNQEITAHEQTSATASKGDIAINTELFSNYWLYVKSGLKAPSQHSDDFGNGLITLVLLSAFVPLSLVIIGNRLFQALSFGFMSSAPSIGFSVFIKGLFITAAYLALYALLIFLFLKIAKFPATFKSIIARLGHLCIPLMLVSAVMIILPFILESSYLYLFALLLIGLQIAFFITLYSFCKPTGFDAFYLITACQVVFNIILFVVLKQYLITTVQHIFSSINPF</sequence>
<feature type="domain" description="Zinc-ribbon" evidence="2">
    <location>
        <begin position="3"/>
        <end position="22"/>
    </location>
</feature>
<reference evidence="3" key="1">
    <citation type="journal article" date="2014" name="Int. J. Syst. Evol. Microbiol.">
        <title>Complete genome sequence of Corynebacterium casei LMG S-19264T (=DSM 44701T), isolated from a smear-ripened cheese.</title>
        <authorList>
            <consortium name="US DOE Joint Genome Institute (JGI-PGF)"/>
            <person name="Walter F."/>
            <person name="Albersmeier A."/>
            <person name="Kalinowski J."/>
            <person name="Ruckert C."/>
        </authorList>
    </citation>
    <scope>NUCLEOTIDE SEQUENCE</scope>
    <source>
        <strain evidence="3">JCM 15325</strain>
    </source>
</reference>
<feature type="transmembrane region" description="Helical" evidence="1">
    <location>
        <begin position="114"/>
        <end position="139"/>
    </location>
</feature>
<keyword evidence="1" id="KW-0472">Membrane</keyword>
<dbReference type="Proteomes" id="UP000654670">
    <property type="component" value="Unassembled WGS sequence"/>
</dbReference>
<dbReference type="InterPro" id="IPR026870">
    <property type="entry name" value="Zinc_ribbon_dom"/>
</dbReference>